<dbReference type="EMBL" id="JAAMPI010001313">
    <property type="protein sequence ID" value="KAF4625708.1"/>
    <property type="molecule type" value="Genomic_DNA"/>
</dbReference>
<evidence type="ECO:0000313" key="3">
    <source>
        <dbReference type="Proteomes" id="UP000566819"/>
    </source>
</evidence>
<feature type="compositionally biased region" description="Basic and acidic residues" evidence="1">
    <location>
        <begin position="29"/>
        <end position="40"/>
    </location>
</feature>
<proteinExistence type="predicted"/>
<reference evidence="2 3" key="1">
    <citation type="submission" date="2020-03" db="EMBL/GenBank/DDBJ databases">
        <title>Draft Genome Sequence of Cudoniella acicularis.</title>
        <authorList>
            <person name="Buettner E."/>
            <person name="Kellner H."/>
        </authorList>
    </citation>
    <scope>NUCLEOTIDE SEQUENCE [LARGE SCALE GENOMIC DNA]</scope>
    <source>
        <strain evidence="2 3">DSM 108380</strain>
    </source>
</reference>
<dbReference type="OrthoDB" id="3562345at2759"/>
<dbReference type="Proteomes" id="UP000566819">
    <property type="component" value="Unassembled WGS sequence"/>
</dbReference>
<evidence type="ECO:0000256" key="1">
    <source>
        <dbReference type="SAM" id="MobiDB-lite"/>
    </source>
</evidence>
<gene>
    <name evidence="2" type="ORF">G7Y89_g12457</name>
</gene>
<feature type="region of interest" description="Disordered" evidence="1">
    <location>
        <begin position="1"/>
        <end position="60"/>
    </location>
</feature>
<organism evidence="2 3">
    <name type="scientific">Cudoniella acicularis</name>
    <dbReference type="NCBI Taxonomy" id="354080"/>
    <lineage>
        <taxon>Eukaryota</taxon>
        <taxon>Fungi</taxon>
        <taxon>Dikarya</taxon>
        <taxon>Ascomycota</taxon>
        <taxon>Pezizomycotina</taxon>
        <taxon>Leotiomycetes</taxon>
        <taxon>Helotiales</taxon>
        <taxon>Tricladiaceae</taxon>
        <taxon>Cudoniella</taxon>
    </lineage>
</organism>
<protein>
    <submittedName>
        <fullName evidence="2">Uncharacterized protein</fullName>
    </submittedName>
</protein>
<keyword evidence="3" id="KW-1185">Reference proteome</keyword>
<sequence length="107" mass="12327">MAWSRRNKDIRPTDDEIDSTTTDADTDSLFDHGDDDKTDITSDGDTNSPSEINDDTDDDASFFGDEVRYSPEYYLAGSANLDVNRSWQQRFNPKIQDRLDWLKEHCI</sequence>
<dbReference type="AlphaFoldDB" id="A0A8H4VWY1"/>
<comment type="caution">
    <text evidence="2">The sequence shown here is derived from an EMBL/GenBank/DDBJ whole genome shotgun (WGS) entry which is preliminary data.</text>
</comment>
<name>A0A8H4VWY1_9HELO</name>
<evidence type="ECO:0000313" key="2">
    <source>
        <dbReference type="EMBL" id="KAF4625708.1"/>
    </source>
</evidence>
<feature type="compositionally biased region" description="Basic and acidic residues" evidence="1">
    <location>
        <begin position="1"/>
        <end position="14"/>
    </location>
</feature>
<accession>A0A8H4VWY1</accession>